<organism evidence="2 3">
    <name type="scientific">Bifidobacterium dolichotidis</name>
    <dbReference type="NCBI Taxonomy" id="2306976"/>
    <lineage>
        <taxon>Bacteria</taxon>
        <taxon>Bacillati</taxon>
        <taxon>Actinomycetota</taxon>
        <taxon>Actinomycetes</taxon>
        <taxon>Bifidobacteriales</taxon>
        <taxon>Bifidobacteriaceae</taxon>
        <taxon>Bifidobacterium</taxon>
    </lineage>
</organism>
<name>A0A430FKX0_9BIFI</name>
<protein>
    <submittedName>
        <fullName evidence="2">Uncharacterized protein</fullName>
    </submittedName>
</protein>
<sequence length="57" mass="6174">MFSVTFMELIEMLSVVVVTSVAVTAAVLIAPLSREALALLRKLSAYTRAHAPILETE</sequence>
<dbReference type="AlphaFoldDB" id="A0A430FKX0"/>
<evidence type="ECO:0000313" key="2">
    <source>
        <dbReference type="EMBL" id="RSX53381.1"/>
    </source>
</evidence>
<evidence type="ECO:0000256" key="1">
    <source>
        <dbReference type="SAM" id="Phobius"/>
    </source>
</evidence>
<evidence type="ECO:0000313" key="3">
    <source>
        <dbReference type="Proteomes" id="UP000287609"/>
    </source>
</evidence>
<accession>A0A430FKX0</accession>
<keyword evidence="1" id="KW-0812">Transmembrane</keyword>
<keyword evidence="3" id="KW-1185">Reference proteome</keyword>
<comment type="caution">
    <text evidence="2">The sequence shown here is derived from an EMBL/GenBank/DDBJ whole genome shotgun (WGS) entry which is preliminary data.</text>
</comment>
<gene>
    <name evidence="2" type="ORF">D2E26_1423</name>
</gene>
<dbReference type="EMBL" id="QXGM01000004">
    <property type="protein sequence ID" value="RSX53381.1"/>
    <property type="molecule type" value="Genomic_DNA"/>
</dbReference>
<proteinExistence type="predicted"/>
<reference evidence="2 3" key="1">
    <citation type="submission" date="2018-09" db="EMBL/GenBank/DDBJ databases">
        <title>Characterization of the phylogenetic diversity of five novel species belonging to the genus Bifidobacterium.</title>
        <authorList>
            <person name="Lugli G.A."/>
            <person name="Duranti S."/>
            <person name="Milani C."/>
        </authorList>
    </citation>
    <scope>NUCLEOTIDE SEQUENCE [LARGE SCALE GENOMIC DNA]</scope>
    <source>
        <strain evidence="2 3">2036B</strain>
    </source>
</reference>
<feature type="transmembrane region" description="Helical" evidence="1">
    <location>
        <begin position="12"/>
        <end position="32"/>
    </location>
</feature>
<dbReference type="Proteomes" id="UP000287609">
    <property type="component" value="Unassembled WGS sequence"/>
</dbReference>
<keyword evidence="1" id="KW-1133">Transmembrane helix</keyword>
<keyword evidence="1" id="KW-0472">Membrane</keyword>